<keyword evidence="2 9" id="KW-0813">Transport</keyword>
<evidence type="ECO:0000313" key="12">
    <source>
        <dbReference type="EMBL" id="SMF83576.1"/>
    </source>
</evidence>
<dbReference type="GO" id="GO:0022857">
    <property type="term" value="F:transmembrane transporter activity"/>
    <property type="evidence" value="ECO:0007669"/>
    <property type="project" value="UniProtKB-UniRule"/>
</dbReference>
<feature type="compositionally biased region" description="Basic and acidic residues" evidence="10">
    <location>
        <begin position="1"/>
        <end position="12"/>
    </location>
</feature>
<feature type="transmembrane region" description="Helical" evidence="9">
    <location>
        <begin position="156"/>
        <end position="177"/>
    </location>
</feature>
<dbReference type="InterPro" id="IPR007387">
    <property type="entry name" value="TRAP_DctQ"/>
</dbReference>
<evidence type="ECO:0000256" key="2">
    <source>
        <dbReference type="ARBA" id="ARBA00022448"/>
    </source>
</evidence>
<protein>
    <recommendedName>
        <fullName evidence="9">TRAP transporter small permease protein</fullName>
    </recommendedName>
</protein>
<feature type="region of interest" description="Disordered" evidence="10">
    <location>
        <begin position="1"/>
        <end position="24"/>
    </location>
</feature>
<dbReference type="AlphaFoldDB" id="A0A1Y6CYS5"/>
<evidence type="ECO:0000313" key="13">
    <source>
        <dbReference type="Proteomes" id="UP000192917"/>
    </source>
</evidence>
<dbReference type="Proteomes" id="UP000192917">
    <property type="component" value="Unassembled WGS sequence"/>
</dbReference>
<dbReference type="Pfam" id="PF04290">
    <property type="entry name" value="DctQ"/>
    <property type="match status" value="1"/>
</dbReference>
<evidence type="ECO:0000256" key="6">
    <source>
        <dbReference type="ARBA" id="ARBA00022989"/>
    </source>
</evidence>
<dbReference type="PANTHER" id="PTHR35011:SF11">
    <property type="entry name" value="TRAP TRANSPORTER SMALL PERMEASE PROTEIN"/>
    <property type="match status" value="1"/>
</dbReference>
<evidence type="ECO:0000259" key="11">
    <source>
        <dbReference type="Pfam" id="PF04290"/>
    </source>
</evidence>
<comment type="subunit">
    <text evidence="9">The complex comprises the extracytoplasmic solute receptor protein and the two transmembrane proteins.</text>
</comment>
<comment type="similarity">
    <text evidence="8 9">Belongs to the TRAP transporter small permease family.</text>
</comment>
<feature type="transmembrane region" description="Helical" evidence="9">
    <location>
        <begin position="46"/>
        <end position="65"/>
    </location>
</feature>
<evidence type="ECO:0000256" key="1">
    <source>
        <dbReference type="ARBA" id="ARBA00004429"/>
    </source>
</evidence>
<dbReference type="GO" id="GO:0015740">
    <property type="term" value="P:C4-dicarboxylate transport"/>
    <property type="evidence" value="ECO:0007669"/>
    <property type="project" value="TreeGrafter"/>
</dbReference>
<dbReference type="GO" id="GO:0005886">
    <property type="term" value="C:plasma membrane"/>
    <property type="evidence" value="ECO:0007669"/>
    <property type="project" value="UniProtKB-SubCell"/>
</dbReference>
<feature type="transmembrane region" description="Helical" evidence="9">
    <location>
        <begin position="77"/>
        <end position="95"/>
    </location>
</feature>
<keyword evidence="4 9" id="KW-0997">Cell inner membrane</keyword>
<accession>A0A1Y6CYS5</accession>
<evidence type="ECO:0000256" key="10">
    <source>
        <dbReference type="SAM" id="MobiDB-lite"/>
    </source>
</evidence>
<dbReference type="RefSeq" id="WP_085127178.1">
    <property type="nucleotide sequence ID" value="NZ_FWZX01000050.1"/>
</dbReference>
<comment type="function">
    <text evidence="9">Part of the tripartite ATP-independent periplasmic (TRAP) transport system.</text>
</comment>
<proteinExistence type="inferred from homology"/>
<feature type="domain" description="Tripartite ATP-independent periplasmic transporters DctQ component" evidence="11">
    <location>
        <begin position="53"/>
        <end position="181"/>
    </location>
</feature>
<sequence length="195" mass="21751">MPSPRDQGRRPDQAAPAEPPAEPSAGLALEEEPVSLADLRRYDAPVFLLFWALAGVVFLQFFTRYVLNDSLGWTEEIARYLLIAVTFVGAIIGVRKREHVAVELIYRWLPARAGNNVRLVIDGLSSVFFFFLAVICARLALKTRQEMVSIDVPKSVVYWLVCASFVAMGCFALSWFWRRLTGRVGTAESSPAAID</sequence>
<keyword evidence="6 9" id="KW-1133">Transmembrane helix</keyword>
<keyword evidence="13" id="KW-1185">Reference proteome</keyword>
<gene>
    <name evidence="12" type="ORF">SAMN05428998_15025</name>
</gene>
<keyword evidence="5 9" id="KW-0812">Transmembrane</keyword>
<keyword evidence="3" id="KW-1003">Cell membrane</keyword>
<dbReference type="PANTHER" id="PTHR35011">
    <property type="entry name" value="2,3-DIKETO-L-GULONATE TRAP TRANSPORTER SMALL PERMEASE PROTEIN YIAM"/>
    <property type="match status" value="1"/>
</dbReference>
<dbReference type="EMBL" id="FWZX01000050">
    <property type="protein sequence ID" value="SMF83576.1"/>
    <property type="molecule type" value="Genomic_DNA"/>
</dbReference>
<organism evidence="12 13">
    <name type="scientific">Tistlia consotensis USBA 355</name>
    <dbReference type="NCBI Taxonomy" id="560819"/>
    <lineage>
        <taxon>Bacteria</taxon>
        <taxon>Pseudomonadati</taxon>
        <taxon>Pseudomonadota</taxon>
        <taxon>Alphaproteobacteria</taxon>
        <taxon>Rhodospirillales</taxon>
        <taxon>Rhodovibrionaceae</taxon>
        <taxon>Tistlia</taxon>
    </lineage>
</organism>
<evidence type="ECO:0000256" key="3">
    <source>
        <dbReference type="ARBA" id="ARBA00022475"/>
    </source>
</evidence>
<comment type="subcellular location">
    <subcellularLocation>
        <location evidence="1 9">Cell inner membrane</location>
        <topology evidence="1 9">Multi-pass membrane protein</topology>
    </subcellularLocation>
</comment>
<feature type="transmembrane region" description="Helical" evidence="9">
    <location>
        <begin position="116"/>
        <end position="141"/>
    </location>
</feature>
<evidence type="ECO:0000256" key="9">
    <source>
        <dbReference type="RuleBase" id="RU369079"/>
    </source>
</evidence>
<evidence type="ECO:0000256" key="4">
    <source>
        <dbReference type="ARBA" id="ARBA00022519"/>
    </source>
</evidence>
<evidence type="ECO:0000256" key="5">
    <source>
        <dbReference type="ARBA" id="ARBA00022692"/>
    </source>
</evidence>
<reference evidence="12 13" key="1">
    <citation type="submission" date="2017-04" db="EMBL/GenBank/DDBJ databases">
        <authorList>
            <person name="Afonso C.L."/>
            <person name="Miller P.J."/>
            <person name="Scott M.A."/>
            <person name="Spackman E."/>
            <person name="Goraichik I."/>
            <person name="Dimitrov K.M."/>
            <person name="Suarez D.L."/>
            <person name="Swayne D.E."/>
        </authorList>
    </citation>
    <scope>NUCLEOTIDE SEQUENCE [LARGE SCALE GENOMIC DNA]</scope>
    <source>
        <strain evidence="12 13">USBA 355</strain>
    </source>
</reference>
<name>A0A1Y6CYS5_9PROT</name>
<keyword evidence="7 9" id="KW-0472">Membrane</keyword>
<dbReference type="InterPro" id="IPR055348">
    <property type="entry name" value="DctQ"/>
</dbReference>
<evidence type="ECO:0000256" key="7">
    <source>
        <dbReference type="ARBA" id="ARBA00023136"/>
    </source>
</evidence>
<dbReference type="STRING" id="560819.SAMN05428998_15025"/>
<evidence type="ECO:0000256" key="8">
    <source>
        <dbReference type="ARBA" id="ARBA00038436"/>
    </source>
</evidence>